<dbReference type="EMBL" id="CAKMRJ010005523">
    <property type="protein sequence ID" value="CAH1447048.1"/>
    <property type="molecule type" value="Genomic_DNA"/>
</dbReference>
<reference evidence="1 2" key="1">
    <citation type="submission" date="2022-01" db="EMBL/GenBank/DDBJ databases">
        <authorList>
            <person name="Xiong W."/>
            <person name="Schranz E."/>
        </authorList>
    </citation>
    <scope>NUCLEOTIDE SEQUENCE [LARGE SCALE GENOMIC DNA]</scope>
</reference>
<evidence type="ECO:0000313" key="2">
    <source>
        <dbReference type="Proteomes" id="UP001157418"/>
    </source>
</evidence>
<accession>A0AAU9PAJ6</accession>
<proteinExistence type="predicted"/>
<sequence length="108" mass="12395">MILCCRFAVDASHIKGVKSINGKEKPREIILGRNVHTTCLEVTELDADDEVTGERESYMASVLARYRKSLLERTKHHLEGNLHGILVWSEVSPKLKYLDYSFNKELFC</sequence>
<keyword evidence="2" id="KW-1185">Reference proteome</keyword>
<organism evidence="1 2">
    <name type="scientific">Lactuca virosa</name>
    <dbReference type="NCBI Taxonomy" id="75947"/>
    <lineage>
        <taxon>Eukaryota</taxon>
        <taxon>Viridiplantae</taxon>
        <taxon>Streptophyta</taxon>
        <taxon>Embryophyta</taxon>
        <taxon>Tracheophyta</taxon>
        <taxon>Spermatophyta</taxon>
        <taxon>Magnoliopsida</taxon>
        <taxon>eudicotyledons</taxon>
        <taxon>Gunneridae</taxon>
        <taxon>Pentapetalae</taxon>
        <taxon>asterids</taxon>
        <taxon>campanulids</taxon>
        <taxon>Asterales</taxon>
        <taxon>Asteraceae</taxon>
        <taxon>Cichorioideae</taxon>
        <taxon>Cichorieae</taxon>
        <taxon>Lactucinae</taxon>
        <taxon>Lactuca</taxon>
    </lineage>
</organism>
<evidence type="ECO:0000313" key="1">
    <source>
        <dbReference type="EMBL" id="CAH1447048.1"/>
    </source>
</evidence>
<protein>
    <submittedName>
        <fullName evidence="1">Uncharacterized protein</fullName>
    </submittedName>
</protein>
<dbReference type="Proteomes" id="UP001157418">
    <property type="component" value="Unassembled WGS sequence"/>
</dbReference>
<name>A0AAU9PAJ6_9ASTR</name>
<comment type="caution">
    <text evidence="1">The sequence shown here is derived from an EMBL/GenBank/DDBJ whole genome shotgun (WGS) entry which is preliminary data.</text>
</comment>
<gene>
    <name evidence="1" type="ORF">LVIROSA_LOCUS32691</name>
</gene>
<dbReference type="AlphaFoldDB" id="A0AAU9PAJ6"/>